<name>A0A0A9HNK4_ARUDO</name>
<feature type="region of interest" description="Disordered" evidence="1">
    <location>
        <begin position="163"/>
        <end position="201"/>
    </location>
</feature>
<feature type="compositionally biased region" description="Basic and acidic residues" evidence="1">
    <location>
        <begin position="62"/>
        <end position="73"/>
    </location>
</feature>
<dbReference type="AlphaFoldDB" id="A0A0A9HNK4"/>
<organism evidence="2">
    <name type="scientific">Arundo donax</name>
    <name type="common">Giant reed</name>
    <name type="synonym">Donax arundinaceus</name>
    <dbReference type="NCBI Taxonomy" id="35708"/>
    <lineage>
        <taxon>Eukaryota</taxon>
        <taxon>Viridiplantae</taxon>
        <taxon>Streptophyta</taxon>
        <taxon>Embryophyta</taxon>
        <taxon>Tracheophyta</taxon>
        <taxon>Spermatophyta</taxon>
        <taxon>Magnoliopsida</taxon>
        <taxon>Liliopsida</taxon>
        <taxon>Poales</taxon>
        <taxon>Poaceae</taxon>
        <taxon>PACMAD clade</taxon>
        <taxon>Arundinoideae</taxon>
        <taxon>Arundineae</taxon>
        <taxon>Arundo</taxon>
    </lineage>
</organism>
<reference evidence="2" key="2">
    <citation type="journal article" date="2015" name="Data Brief">
        <title>Shoot transcriptome of the giant reed, Arundo donax.</title>
        <authorList>
            <person name="Barrero R.A."/>
            <person name="Guerrero F.D."/>
            <person name="Moolhuijzen P."/>
            <person name="Goolsby J.A."/>
            <person name="Tidwell J."/>
            <person name="Bellgard S.E."/>
            <person name="Bellgard M.I."/>
        </authorList>
    </citation>
    <scope>NUCLEOTIDE SEQUENCE</scope>
    <source>
        <tissue evidence="2">Shoot tissue taken approximately 20 cm above the soil surface</tissue>
    </source>
</reference>
<accession>A0A0A9HNK4</accession>
<feature type="compositionally biased region" description="Acidic residues" evidence="1">
    <location>
        <begin position="83"/>
        <end position="93"/>
    </location>
</feature>
<feature type="compositionally biased region" description="Low complexity" evidence="1">
    <location>
        <begin position="184"/>
        <end position="193"/>
    </location>
</feature>
<reference evidence="2" key="1">
    <citation type="submission" date="2014-09" db="EMBL/GenBank/DDBJ databases">
        <authorList>
            <person name="Magalhaes I.L.F."/>
            <person name="Oliveira U."/>
            <person name="Santos F.R."/>
            <person name="Vidigal T.H.D.A."/>
            <person name="Brescovit A.D."/>
            <person name="Santos A.J."/>
        </authorList>
    </citation>
    <scope>NUCLEOTIDE SEQUENCE</scope>
    <source>
        <tissue evidence="2">Shoot tissue taken approximately 20 cm above the soil surface</tissue>
    </source>
</reference>
<feature type="region of interest" description="Disordered" evidence="1">
    <location>
        <begin position="245"/>
        <end position="267"/>
    </location>
</feature>
<dbReference type="EMBL" id="GBRH01163428">
    <property type="protein sequence ID" value="JAE34468.1"/>
    <property type="molecule type" value="Transcribed_RNA"/>
</dbReference>
<evidence type="ECO:0000256" key="1">
    <source>
        <dbReference type="SAM" id="MobiDB-lite"/>
    </source>
</evidence>
<evidence type="ECO:0000313" key="2">
    <source>
        <dbReference type="EMBL" id="JAE34468.1"/>
    </source>
</evidence>
<protein>
    <submittedName>
        <fullName evidence="2">Uncharacterized protein</fullName>
    </submittedName>
</protein>
<feature type="region of interest" description="Disordered" evidence="1">
    <location>
        <begin position="44"/>
        <end position="93"/>
    </location>
</feature>
<proteinExistence type="predicted"/>
<sequence length="267" mass="29072">MAKQPLLEILQLHLVQLAGVGRQLEVPLPRGGDDDLQQRRQRAALRHPVPVEPPPGEEDDEGGAHDCRKHDARGAPADALLGVDDDGDAEQDAGAERAVPPVEEGHLLHPLRLVALVELVGAEALQRRLVPAGADGDQVDAHEEERLVQVQRVVRLQAWRQLRRHQQDQTQQVDDGGEDDGGEPAEVAVGGEAAKQRHQRGDAHPVVHVLGGDLHLLLQNLGEVYHQARCYPEIAQPLAELNQDDEHCSLPRPGGSAEGRPPLVIDR</sequence>